<dbReference type="Gene3D" id="3.40.80.10">
    <property type="entry name" value="Peptidoglycan recognition protein-like"/>
    <property type="match status" value="1"/>
</dbReference>
<dbReference type="GO" id="GO:0008745">
    <property type="term" value="F:N-acetylmuramoyl-L-alanine amidase activity"/>
    <property type="evidence" value="ECO:0007669"/>
    <property type="project" value="InterPro"/>
</dbReference>
<reference evidence="4 5" key="2">
    <citation type="journal article" date="2020" name="Int. J. Syst. Evol. Microbiol.">
        <title>Description and complete genome sequences of Bradyrhizobium symbiodeficiens sp. nov., a non-symbiotic bacterium associated with legumes native to Canada.</title>
        <authorList>
            <person name="Bromfield E.S.P."/>
            <person name="Cloutier S."/>
            <person name="Nguyen H.D.T."/>
        </authorList>
    </citation>
    <scope>NUCLEOTIDE SEQUENCE [LARGE SCALE GENOMIC DNA]</scope>
    <source>
        <strain evidence="3 5">101S1MB</strain>
        <strain evidence="2 4">65S1MB</strain>
    </source>
</reference>
<dbReference type="RefSeq" id="WP_140479838.1">
    <property type="nucleotide sequence ID" value="NZ_CP041090.2"/>
</dbReference>
<proteinExistence type="predicted"/>
<dbReference type="CDD" id="cd06583">
    <property type="entry name" value="PGRP"/>
    <property type="match status" value="1"/>
</dbReference>
<dbReference type="InterPro" id="IPR036505">
    <property type="entry name" value="Amidase/PGRP_sf"/>
</dbReference>
<dbReference type="InterPro" id="IPR002502">
    <property type="entry name" value="Amidase_domain"/>
</dbReference>
<keyword evidence="4" id="KW-1185">Reference proteome</keyword>
<evidence type="ECO:0000259" key="1">
    <source>
        <dbReference type="Pfam" id="PF01510"/>
    </source>
</evidence>
<dbReference type="Proteomes" id="UP000319298">
    <property type="component" value="Chromosome"/>
</dbReference>
<accession>A0A6G9AB92</accession>
<organism evidence="3 5">
    <name type="scientific">Bradyrhizobium symbiodeficiens</name>
    <dbReference type="NCBI Taxonomy" id="1404367"/>
    <lineage>
        <taxon>Bacteria</taxon>
        <taxon>Pseudomonadati</taxon>
        <taxon>Pseudomonadota</taxon>
        <taxon>Alphaproteobacteria</taxon>
        <taxon>Hyphomicrobiales</taxon>
        <taxon>Nitrobacteraceae</taxon>
        <taxon>Bradyrhizobium</taxon>
    </lineage>
</organism>
<evidence type="ECO:0000313" key="3">
    <source>
        <dbReference type="EMBL" id="QIP09698.1"/>
    </source>
</evidence>
<reference evidence="4" key="1">
    <citation type="submission" date="2019-06" db="EMBL/GenBank/DDBJ databases">
        <title>Whole-Genome Sequence of Bradyrhizobium sp. 3 Strain 65S1MB.</title>
        <authorList>
            <person name="Bromfield E.S.P."/>
            <person name="Cloutier S."/>
            <person name="Nguyen H.D.T."/>
        </authorList>
    </citation>
    <scope>NUCLEOTIDE SEQUENCE [LARGE SCALE GENOMIC DNA]</scope>
    <source>
        <strain evidence="4">65S1MB</strain>
    </source>
</reference>
<dbReference type="SUPFAM" id="SSF55846">
    <property type="entry name" value="N-acetylmuramoyl-L-alanine amidase-like"/>
    <property type="match status" value="1"/>
</dbReference>
<dbReference type="Proteomes" id="UP000500895">
    <property type="component" value="Chromosome"/>
</dbReference>
<sequence>MVEWKGIVGTAYTADEFDSYAHALRWSGWRPAFIVVHNTAVPTLAQRPNGFTKQHILNLEGFYRDQQHWKAGPHLFIDDRQIWVFTPLTMSGVHSPSYNKTALGFEMLGDYDRDEFNSGRGLRVQRNAVAAVATMSAVLGLDPDTMKVHKEDPLTTHACPGRTVVKNKFIEKVKELLAERHGGEHLDPVSS</sequence>
<reference evidence="3" key="3">
    <citation type="submission" date="2024-02" db="EMBL/GenBank/DDBJ databases">
        <authorList>
            <person name="Bromfield E.S.P."/>
            <person name="Cloutier S."/>
            <person name="Nguyen H.D.T."/>
        </authorList>
    </citation>
    <scope>NUCLEOTIDE SEQUENCE</scope>
    <source>
        <strain evidence="3">101S1MB</strain>
        <strain evidence="2">65S1MB</strain>
    </source>
</reference>
<evidence type="ECO:0000313" key="5">
    <source>
        <dbReference type="Proteomes" id="UP000500895"/>
    </source>
</evidence>
<gene>
    <name evidence="2" type="ORF">FJN17_11680</name>
    <name evidence="3" type="ORF">HAV00_27165</name>
</gene>
<protein>
    <submittedName>
        <fullName evidence="3">Peptidoglycan recognition family protein</fullName>
    </submittedName>
</protein>
<dbReference type="Pfam" id="PF01510">
    <property type="entry name" value="Amidase_2"/>
    <property type="match status" value="1"/>
</dbReference>
<evidence type="ECO:0000313" key="4">
    <source>
        <dbReference type="Proteomes" id="UP000319298"/>
    </source>
</evidence>
<feature type="domain" description="N-acetylmuramoyl-L-alanine amidase" evidence="1">
    <location>
        <begin position="30"/>
        <end position="162"/>
    </location>
</feature>
<dbReference type="AlphaFoldDB" id="A0A6G9AB92"/>
<dbReference type="EMBL" id="CP041090">
    <property type="protein sequence ID" value="QDF38174.1"/>
    <property type="molecule type" value="Genomic_DNA"/>
</dbReference>
<dbReference type="GO" id="GO:0009253">
    <property type="term" value="P:peptidoglycan catabolic process"/>
    <property type="evidence" value="ECO:0007669"/>
    <property type="project" value="InterPro"/>
</dbReference>
<name>A0A6G9AB92_9BRAD</name>
<dbReference type="EMBL" id="CP050066">
    <property type="protein sequence ID" value="QIP09698.1"/>
    <property type="molecule type" value="Genomic_DNA"/>
</dbReference>
<evidence type="ECO:0000313" key="2">
    <source>
        <dbReference type="EMBL" id="QDF38174.1"/>
    </source>
</evidence>